<organism evidence="3 4">
    <name type="scientific">Shouchella clausii</name>
    <name type="common">Alkalihalobacillus clausii</name>
    <dbReference type="NCBI Taxonomy" id="79880"/>
    <lineage>
        <taxon>Bacteria</taxon>
        <taxon>Bacillati</taxon>
        <taxon>Bacillota</taxon>
        <taxon>Bacilli</taxon>
        <taxon>Bacillales</taxon>
        <taxon>Bacillaceae</taxon>
        <taxon>Shouchella</taxon>
    </lineage>
</organism>
<dbReference type="EMBL" id="NPCC01000056">
    <property type="protein sequence ID" value="PAE86674.1"/>
    <property type="molecule type" value="Genomic_DNA"/>
</dbReference>
<gene>
    <name evidence="3" type="ORF">CHH72_22250</name>
</gene>
<accession>A0A268NT67</accession>
<dbReference type="InterPro" id="IPR039446">
    <property type="entry name" value="DauR-like"/>
</dbReference>
<dbReference type="PANTHER" id="PTHR35568">
    <property type="entry name" value="TRANSCRIPTIONAL REGULATOR DAUR"/>
    <property type="match status" value="1"/>
</dbReference>
<proteinExistence type="predicted"/>
<dbReference type="InterPro" id="IPR039445">
    <property type="entry name" value="DauR-like_HTH"/>
</dbReference>
<dbReference type="Pfam" id="PF08348">
    <property type="entry name" value="PAS_6"/>
    <property type="match status" value="1"/>
</dbReference>
<evidence type="ECO:0000259" key="1">
    <source>
        <dbReference type="Pfam" id="PF08348"/>
    </source>
</evidence>
<evidence type="ECO:0000313" key="4">
    <source>
        <dbReference type="Proteomes" id="UP000216207"/>
    </source>
</evidence>
<dbReference type="InterPro" id="IPR013559">
    <property type="entry name" value="YheO"/>
</dbReference>
<feature type="domain" description="YheO-like" evidence="1">
    <location>
        <begin position="7"/>
        <end position="117"/>
    </location>
</feature>
<comment type="caution">
    <text evidence="3">The sequence shown here is derived from an EMBL/GenBank/DDBJ whole genome shotgun (WGS) entry which is preliminary data.</text>
</comment>
<evidence type="ECO:0000259" key="2">
    <source>
        <dbReference type="Pfam" id="PF13309"/>
    </source>
</evidence>
<reference evidence="3 4" key="1">
    <citation type="submission" date="2017-07" db="EMBL/GenBank/DDBJ databases">
        <title>Isolation and whole genome analysis of endospore-forming bacteria from heroin.</title>
        <authorList>
            <person name="Kalinowski J."/>
            <person name="Ahrens B."/>
            <person name="Al-Dilaimi A."/>
            <person name="Winkler A."/>
            <person name="Wibberg D."/>
            <person name="Schleenbecker U."/>
            <person name="Ruckert C."/>
            <person name="Wolfel R."/>
            <person name="Grass G."/>
        </authorList>
    </citation>
    <scope>NUCLEOTIDE SEQUENCE [LARGE SCALE GENOMIC DNA]</scope>
    <source>
        <strain evidence="3 4">7539</strain>
    </source>
</reference>
<dbReference type="Pfam" id="PF13309">
    <property type="entry name" value="HTH_22"/>
    <property type="match status" value="1"/>
</dbReference>
<protein>
    <submittedName>
        <fullName evidence="3">Transcriptional regulator</fullName>
    </submittedName>
</protein>
<dbReference type="PANTHER" id="PTHR35568:SF1">
    <property type="entry name" value="TRANSCRIPTIONAL REGULATOR DAUR"/>
    <property type="match status" value="1"/>
</dbReference>
<dbReference type="Proteomes" id="UP000216207">
    <property type="component" value="Unassembled WGS sequence"/>
</dbReference>
<sequence length="215" mass="24188">MDNKIILRKYIPIADMIVATFGKNCEAVIHDLTNVQSSLFYIKGTVTGRKHGAPTTEVVLRELRKYGDEVPDKLGFTSRTKDCRTLRSSISFIRNDTGKVIGFFGINYDITAFSNVCEVLSEFSAAPYLGQPSPVTDESYAENIEEIFETLIKNTLMEIGVPIEEMGKREKMYFVQQLDEKGSFLIQGSVERIADILGVSKQTIYNYLEQSRAEG</sequence>
<dbReference type="RefSeq" id="WP_082369084.1">
    <property type="nucleotide sequence ID" value="NZ_BOQS01000016.1"/>
</dbReference>
<evidence type="ECO:0000313" key="3">
    <source>
        <dbReference type="EMBL" id="PAE86674.1"/>
    </source>
</evidence>
<dbReference type="AlphaFoldDB" id="A0A268NT67"/>
<feature type="domain" description="Transcriptional regulator DauR-like HTH" evidence="2">
    <location>
        <begin position="149"/>
        <end position="208"/>
    </location>
</feature>
<name>A0A268NT67_SHOCL</name>